<keyword evidence="5 7" id="KW-0472">Membrane</keyword>
<comment type="subcellular location">
    <subcellularLocation>
        <location evidence="1">Membrane</location>
        <topology evidence="1">Single-pass membrane protein</topology>
    </subcellularLocation>
</comment>
<dbReference type="AlphaFoldDB" id="A0A974PNY9"/>
<feature type="domain" description="Multidrug resistance protein MdtA-like barrel-sandwich hybrid" evidence="9">
    <location>
        <begin position="48"/>
        <end position="189"/>
    </location>
</feature>
<dbReference type="Proteomes" id="UP000596427">
    <property type="component" value="Chromosome"/>
</dbReference>
<evidence type="ECO:0000256" key="5">
    <source>
        <dbReference type="ARBA" id="ARBA00023136"/>
    </source>
</evidence>
<dbReference type="NCBIfam" id="TIGR01730">
    <property type="entry name" value="RND_mfp"/>
    <property type="match status" value="1"/>
</dbReference>
<evidence type="ECO:0000256" key="1">
    <source>
        <dbReference type="ARBA" id="ARBA00004167"/>
    </source>
</evidence>
<evidence type="ECO:0000256" key="7">
    <source>
        <dbReference type="SAM" id="Phobius"/>
    </source>
</evidence>
<comment type="similarity">
    <text evidence="2">Belongs to the membrane fusion protein (MFP) (TC 8.A.1) family.</text>
</comment>
<dbReference type="InterPro" id="IPR050393">
    <property type="entry name" value="MFP_Efflux_Pump"/>
</dbReference>
<reference evidence="11 12" key="1">
    <citation type="submission" date="2020-10" db="EMBL/GenBank/DDBJ databases">
        <title>Degradation of 1,4-Dioxane by Xanthobacter sp. YN2, via a Novel Group-2 Soluble Di-Iron Monooxygenase.</title>
        <authorList>
            <person name="Ma F."/>
            <person name="Wang Y."/>
            <person name="Yang J."/>
            <person name="Guo H."/>
            <person name="Su D."/>
            <person name="Yu L."/>
        </authorList>
    </citation>
    <scope>NUCLEOTIDE SEQUENCE [LARGE SCALE GENOMIC DNA]</scope>
    <source>
        <strain evidence="11 12">YN2</strain>
    </source>
</reference>
<dbReference type="EMBL" id="CP063362">
    <property type="protein sequence ID" value="QRG06694.1"/>
    <property type="molecule type" value="Genomic_DNA"/>
</dbReference>
<feature type="transmembrane region" description="Helical" evidence="7">
    <location>
        <begin position="12"/>
        <end position="30"/>
    </location>
</feature>
<keyword evidence="12" id="KW-1185">Reference proteome</keyword>
<organism evidence="11 12">
    <name type="scientific">Xanthobacter dioxanivorans</name>
    <dbReference type="NCBI Taxonomy" id="2528964"/>
    <lineage>
        <taxon>Bacteria</taxon>
        <taxon>Pseudomonadati</taxon>
        <taxon>Pseudomonadota</taxon>
        <taxon>Alphaproteobacteria</taxon>
        <taxon>Hyphomicrobiales</taxon>
        <taxon>Xanthobacteraceae</taxon>
        <taxon>Xanthobacter</taxon>
    </lineage>
</organism>
<name>A0A974PNY9_9HYPH</name>
<dbReference type="SUPFAM" id="SSF111369">
    <property type="entry name" value="HlyD-like secretion proteins"/>
    <property type="match status" value="1"/>
</dbReference>
<dbReference type="Gene3D" id="1.10.287.470">
    <property type="entry name" value="Helix hairpin bin"/>
    <property type="match status" value="1"/>
</dbReference>
<accession>A0A974PNY9</accession>
<dbReference type="InterPro" id="IPR058625">
    <property type="entry name" value="MdtA-like_BSH"/>
</dbReference>
<dbReference type="PANTHER" id="PTHR30367">
    <property type="entry name" value="P-HYDROXYBENZOIC ACID EFFLUX PUMP SUBUNIT AAEA-RELATED"/>
    <property type="match status" value="1"/>
</dbReference>
<dbReference type="GO" id="GO:0016020">
    <property type="term" value="C:membrane"/>
    <property type="evidence" value="ECO:0007669"/>
    <property type="project" value="InterPro"/>
</dbReference>
<evidence type="ECO:0000259" key="10">
    <source>
        <dbReference type="Pfam" id="PF25963"/>
    </source>
</evidence>
<dbReference type="Gene3D" id="2.40.30.170">
    <property type="match status" value="1"/>
</dbReference>
<evidence type="ECO:0000313" key="12">
    <source>
        <dbReference type="Proteomes" id="UP000596427"/>
    </source>
</evidence>
<dbReference type="Pfam" id="PF25917">
    <property type="entry name" value="BSH_RND"/>
    <property type="match status" value="1"/>
</dbReference>
<proteinExistence type="inferred from homology"/>
<evidence type="ECO:0000256" key="6">
    <source>
        <dbReference type="SAM" id="MobiDB-lite"/>
    </source>
</evidence>
<sequence>MMKIDVAKWVRICVTLIVVAGAVLVGRALWDTYMNAPWTRDARVRADVVGIAPDVSGLVSEVLVRDNAAVKKGDALFRVDRERFAIALKQAEAAVEGRAATLEQAKRDLARYTQLRERQVVSPQNTEQAQTALAQADAAYQQAVSERALARLNLERSEIKAPANGIVTNLELRRGDYVSTGKAVVALVDTDSLRVEGYFEETKLPRIHVGDPVTIRLMGEPTLLRGRVQSVAAAIEDRERTAGSGLLANINPTFNWVRLAQRVPVRIALEEVPPGIRLVAGLTATVEIEPGMAAATKKTAHAEPSDAQSVRAARPAQ</sequence>
<dbReference type="InterPro" id="IPR058624">
    <property type="entry name" value="MdtA-like_HH"/>
</dbReference>
<dbReference type="InterPro" id="IPR058634">
    <property type="entry name" value="AaeA-lik-b-barrel"/>
</dbReference>
<keyword evidence="3 7" id="KW-0812">Transmembrane</keyword>
<dbReference type="GO" id="GO:0022857">
    <property type="term" value="F:transmembrane transporter activity"/>
    <property type="evidence" value="ECO:0007669"/>
    <property type="project" value="InterPro"/>
</dbReference>
<dbReference type="Pfam" id="PF25963">
    <property type="entry name" value="Beta-barrel_AAEA"/>
    <property type="match status" value="1"/>
</dbReference>
<evidence type="ECO:0000313" key="11">
    <source>
        <dbReference type="EMBL" id="QRG06694.1"/>
    </source>
</evidence>
<feature type="region of interest" description="Disordered" evidence="6">
    <location>
        <begin position="295"/>
        <end position="317"/>
    </location>
</feature>
<evidence type="ECO:0000256" key="3">
    <source>
        <dbReference type="ARBA" id="ARBA00022692"/>
    </source>
</evidence>
<dbReference type="PANTHER" id="PTHR30367:SF12">
    <property type="entry name" value="P-HYDROXYBENZOIC ACID EFFLUX PUMP SUBUNIT AAEA"/>
    <property type="match status" value="1"/>
</dbReference>
<dbReference type="KEGG" id="xdi:EZH22_27960"/>
<feature type="domain" description="Multidrug resistance protein MdtA-like alpha-helical hairpin" evidence="8">
    <location>
        <begin position="88"/>
        <end position="155"/>
    </location>
</feature>
<dbReference type="InterPro" id="IPR006143">
    <property type="entry name" value="RND_pump_MFP"/>
</dbReference>
<protein>
    <submittedName>
        <fullName evidence="11">HlyD family secretion protein</fullName>
    </submittedName>
</protein>
<keyword evidence="4 7" id="KW-1133">Transmembrane helix</keyword>
<feature type="domain" description="p-hydroxybenzoic acid efflux pump subunit AaeA-like beta-barrel" evidence="10">
    <location>
        <begin position="192"/>
        <end position="288"/>
    </location>
</feature>
<dbReference type="Pfam" id="PF25876">
    <property type="entry name" value="HH_MFP_RND"/>
    <property type="match status" value="1"/>
</dbReference>
<evidence type="ECO:0000259" key="9">
    <source>
        <dbReference type="Pfam" id="PF25917"/>
    </source>
</evidence>
<evidence type="ECO:0000256" key="2">
    <source>
        <dbReference type="ARBA" id="ARBA00009477"/>
    </source>
</evidence>
<evidence type="ECO:0000259" key="8">
    <source>
        <dbReference type="Pfam" id="PF25876"/>
    </source>
</evidence>
<evidence type="ECO:0000256" key="4">
    <source>
        <dbReference type="ARBA" id="ARBA00022989"/>
    </source>
</evidence>
<gene>
    <name evidence="11" type="ORF">EZH22_27960</name>
</gene>
<dbReference type="RefSeq" id="WP_203193600.1">
    <property type="nucleotide sequence ID" value="NZ_CP063362.1"/>
</dbReference>